<feature type="region of interest" description="Disordered" evidence="2">
    <location>
        <begin position="1"/>
        <end position="85"/>
    </location>
</feature>
<protein>
    <submittedName>
        <fullName evidence="3">UPF0489 protein C5orf22</fullName>
    </submittedName>
</protein>
<dbReference type="PANTHER" id="PTHR13225">
    <property type="entry name" value="MISEXPRESSION SUPPRESSOR OF RAS 6"/>
    <property type="match status" value="1"/>
</dbReference>
<dbReference type="AlphaFoldDB" id="A0A034WTN8"/>
<gene>
    <name evidence="3" type="primary">CE022</name>
</gene>
<sequence>MDGDSNEHSASSAVEISPKGVIEASDGLVESSSAVSESVSAKKIDTVNAPKETTESEAGTEEQPPTKRPKSDLDEESGLGNVSTTSIAGTVSDRVALKPKDFTLDTEVLNNAQPRKFQRIPIFIADYHNDVLEFIYRCLATRHLPLENNILIHFDSHPDMVISREIPASASYDKETMLAELSIENWIMPACYAGHFNRVIWLKNSWCQQIPIGKYSFKIGHKNDKISVDCPLDYFISEGNYCDTKELLDTRNMELQVINVDTSSSSAPIDTAQFIKEADGPNFVLDIDLDFFSTSNPFLEIYKDANCYEQLTDIFHFEPEVKDCGGTTERRKLQLEALKKIFEHLEETRTLDGLTPAPDPNIIAPETYARIENLAKSLQKHYADDEIDWLLIYDSGSTTDTNGLPHHISTSKELEQYIGQFKCLLQNLPTPPVLITMACSAEDDYCPKHQVGVIQERVLEVLREVFGDRLHDKPILHYLDEEWDVMQL</sequence>
<dbReference type="OrthoDB" id="418142at2759"/>
<accession>A0A034WTN8</accession>
<dbReference type="KEGG" id="bdr:105222443"/>
<feature type="compositionally biased region" description="Low complexity" evidence="2">
    <location>
        <begin position="29"/>
        <end position="39"/>
    </location>
</feature>
<evidence type="ECO:0000313" key="3">
    <source>
        <dbReference type="EMBL" id="JAC57560.1"/>
    </source>
</evidence>
<reference evidence="3" key="1">
    <citation type="journal article" date="2014" name="BMC Genomics">
        <title>Characterizing the developmental transcriptome of the oriental fruit fly, Bactrocera dorsalis (Diptera: Tephritidae) through comparative genomic analysis with Drosophila melanogaster utilizing modENCODE datasets.</title>
        <authorList>
            <person name="Geib S.M."/>
            <person name="Calla B."/>
            <person name="Hall B."/>
            <person name="Hou S."/>
            <person name="Manoukis N.C."/>
        </authorList>
    </citation>
    <scope>NUCLEOTIDE SEQUENCE</scope>
    <source>
        <strain evidence="3">Punador</strain>
    </source>
</reference>
<dbReference type="PANTHER" id="PTHR13225:SF3">
    <property type="entry name" value="UPF0489 PROTEIN C5ORF22"/>
    <property type="match status" value="1"/>
</dbReference>
<dbReference type="Pfam" id="PF12640">
    <property type="entry name" value="UPF0489"/>
    <property type="match status" value="1"/>
</dbReference>
<dbReference type="InterPro" id="IPR024131">
    <property type="entry name" value="UPF0489"/>
</dbReference>
<comment type="similarity">
    <text evidence="1">Belongs to the UPF0489 family.</text>
</comment>
<dbReference type="EMBL" id="GAKP01001392">
    <property type="protein sequence ID" value="JAC57560.1"/>
    <property type="molecule type" value="Transcribed_RNA"/>
</dbReference>
<dbReference type="RefSeq" id="XP_011198090.2">
    <property type="nucleotide sequence ID" value="XM_011199788.4"/>
</dbReference>
<organism evidence="3">
    <name type="scientific">Bactrocera dorsalis</name>
    <name type="common">Oriental fruit fly</name>
    <name type="synonym">Dacus dorsalis</name>
    <dbReference type="NCBI Taxonomy" id="27457"/>
    <lineage>
        <taxon>Eukaryota</taxon>
        <taxon>Metazoa</taxon>
        <taxon>Ecdysozoa</taxon>
        <taxon>Arthropoda</taxon>
        <taxon>Hexapoda</taxon>
        <taxon>Insecta</taxon>
        <taxon>Pterygota</taxon>
        <taxon>Neoptera</taxon>
        <taxon>Endopterygota</taxon>
        <taxon>Diptera</taxon>
        <taxon>Brachycera</taxon>
        <taxon>Muscomorpha</taxon>
        <taxon>Tephritoidea</taxon>
        <taxon>Tephritidae</taxon>
        <taxon>Bactrocera</taxon>
        <taxon>Bactrocera</taxon>
    </lineage>
</organism>
<evidence type="ECO:0000256" key="2">
    <source>
        <dbReference type="SAM" id="MobiDB-lite"/>
    </source>
</evidence>
<proteinExistence type="inferred from homology"/>
<evidence type="ECO:0000256" key="1">
    <source>
        <dbReference type="ARBA" id="ARBA00007099"/>
    </source>
</evidence>
<name>A0A034WTN8_BACDO</name>